<organism evidence="1 2">
    <name type="scientific">Pseudoalteromonas luteoviolacea</name>
    <dbReference type="NCBI Taxonomy" id="43657"/>
    <lineage>
        <taxon>Bacteria</taxon>
        <taxon>Pseudomonadati</taxon>
        <taxon>Pseudomonadota</taxon>
        <taxon>Gammaproteobacteria</taxon>
        <taxon>Alteromonadales</taxon>
        <taxon>Pseudoalteromonadaceae</taxon>
        <taxon>Pseudoalteromonas</taxon>
    </lineage>
</organism>
<protein>
    <recommendedName>
        <fullName evidence="3">Porin</fullName>
    </recommendedName>
</protein>
<gene>
    <name evidence="1" type="ORF">A7985_21830</name>
</gene>
<name>A0A1C0TKK7_9GAMM</name>
<evidence type="ECO:0000313" key="2">
    <source>
        <dbReference type="Proteomes" id="UP000093366"/>
    </source>
</evidence>
<evidence type="ECO:0000313" key="1">
    <source>
        <dbReference type="EMBL" id="OCQ19089.1"/>
    </source>
</evidence>
<sequence>MNINAGHATSSTGQFKYESSGSVLVSDQFVPSANSITSQEGRLDVERERLYSIDFESTMTNAQYTWFMWLEYSRNPSEGGVSSWLGNTNEDAATTEDGRGSSRAQISALYWQYALPNNAQQVLLGLAEVSMLVDTNEVANDEVGQFMAAGFVNNPSIDFPDYAPAVRYQGETSDEQWRWRILLSTARGLADNQGNYTDTLNQIDGGDGVFTTLEGQRQLAGNVTVTLGSWHNSDTKRHGVYSALYKEMGSAQLHSRLGHSRSYRLTEDNQASEQTHFASLSGQYTRQAYTFAAGASFIGNESSDGLSAITRMIECYVKYDWSENLHTTVAAQWHDGVVNSDEPDVIANWQNVMTLRTVLHW</sequence>
<comment type="caution">
    <text evidence="1">The sequence shown here is derived from an EMBL/GenBank/DDBJ whole genome shotgun (WGS) entry which is preliminary data.</text>
</comment>
<dbReference type="RefSeq" id="WP_065792559.1">
    <property type="nucleotide sequence ID" value="NZ_MAUJ01000010.1"/>
</dbReference>
<accession>A0A1C0TKK7</accession>
<evidence type="ECO:0008006" key="3">
    <source>
        <dbReference type="Google" id="ProtNLM"/>
    </source>
</evidence>
<proteinExistence type="predicted"/>
<dbReference type="Proteomes" id="UP000093366">
    <property type="component" value="Unassembled WGS sequence"/>
</dbReference>
<dbReference type="EMBL" id="MAUJ01000010">
    <property type="protein sequence ID" value="OCQ19089.1"/>
    <property type="molecule type" value="Genomic_DNA"/>
</dbReference>
<reference evidence="2" key="1">
    <citation type="submission" date="2016-07" db="EMBL/GenBank/DDBJ databases">
        <authorList>
            <person name="Florea S."/>
            <person name="Webb J.S."/>
            <person name="Jaromczyk J."/>
            <person name="Schardl C.L."/>
        </authorList>
    </citation>
    <scope>NUCLEOTIDE SEQUENCE [LARGE SCALE GENOMIC DNA]</scope>
    <source>
        <strain evidence="2">IPB1</strain>
    </source>
</reference>
<dbReference type="AlphaFoldDB" id="A0A1C0TKK7"/>
<dbReference type="OrthoDB" id="7058314at2"/>